<dbReference type="CDD" id="cd07814">
    <property type="entry name" value="SRPBCC_CalC_Aha1-like"/>
    <property type="match status" value="1"/>
</dbReference>
<name>A0A6J4V2K9_9BACT</name>
<dbReference type="AlphaFoldDB" id="A0A6J4V2K9"/>
<gene>
    <name evidence="3" type="ORF">AVDCRST_MAG73-4115</name>
</gene>
<dbReference type="InterPro" id="IPR023393">
    <property type="entry name" value="START-like_dom_sf"/>
</dbReference>
<dbReference type="SUPFAM" id="SSF55961">
    <property type="entry name" value="Bet v1-like"/>
    <property type="match status" value="1"/>
</dbReference>
<organism evidence="3">
    <name type="scientific">uncultured Thermomicrobiales bacterium</name>
    <dbReference type="NCBI Taxonomy" id="1645740"/>
    <lineage>
        <taxon>Bacteria</taxon>
        <taxon>Pseudomonadati</taxon>
        <taxon>Thermomicrobiota</taxon>
        <taxon>Thermomicrobia</taxon>
        <taxon>Thermomicrobiales</taxon>
        <taxon>environmental samples</taxon>
    </lineage>
</organism>
<accession>A0A6J4V2K9</accession>
<protein>
    <recommendedName>
        <fullName evidence="2">Activator of Hsp90 ATPase homologue 1/2-like C-terminal domain-containing protein</fullName>
    </recommendedName>
</protein>
<dbReference type="InterPro" id="IPR013538">
    <property type="entry name" value="ASHA1/2-like_C"/>
</dbReference>
<comment type="similarity">
    <text evidence="1">Belongs to the AHA1 family.</text>
</comment>
<dbReference type="EMBL" id="CADCWE010000265">
    <property type="protein sequence ID" value="CAA9565464.1"/>
    <property type="molecule type" value="Genomic_DNA"/>
</dbReference>
<feature type="domain" description="Activator of Hsp90 ATPase homologue 1/2-like C-terminal" evidence="2">
    <location>
        <begin position="17"/>
        <end position="138"/>
    </location>
</feature>
<evidence type="ECO:0000313" key="3">
    <source>
        <dbReference type="EMBL" id="CAA9565464.1"/>
    </source>
</evidence>
<evidence type="ECO:0000256" key="1">
    <source>
        <dbReference type="ARBA" id="ARBA00006817"/>
    </source>
</evidence>
<reference evidence="3" key="1">
    <citation type="submission" date="2020-02" db="EMBL/GenBank/DDBJ databases">
        <authorList>
            <person name="Meier V. D."/>
        </authorList>
    </citation>
    <scope>NUCLEOTIDE SEQUENCE</scope>
    <source>
        <strain evidence="3">AVDCRST_MAG73</strain>
    </source>
</reference>
<sequence>MADHRGGRRIEHEVAIAAPPERVWRALVEPVEAGRWAGGTVTLAPSPDGAVRFDWGEQGAVDGRVVALDPPRHLVMDWDGYPDPGTTRVAFALAPDGAGTAVSLVHSGYGDGVAWDGFFDGEATGWVDLLDALRRVVESGDHERR</sequence>
<proteinExistence type="inferred from homology"/>
<evidence type="ECO:0000259" key="2">
    <source>
        <dbReference type="Pfam" id="PF08327"/>
    </source>
</evidence>
<dbReference type="Pfam" id="PF08327">
    <property type="entry name" value="AHSA1"/>
    <property type="match status" value="1"/>
</dbReference>
<dbReference type="Gene3D" id="3.30.530.20">
    <property type="match status" value="1"/>
</dbReference>